<organism evidence="2 3">
    <name type="scientific">Elysia marginata</name>
    <dbReference type="NCBI Taxonomy" id="1093978"/>
    <lineage>
        <taxon>Eukaryota</taxon>
        <taxon>Metazoa</taxon>
        <taxon>Spiralia</taxon>
        <taxon>Lophotrochozoa</taxon>
        <taxon>Mollusca</taxon>
        <taxon>Gastropoda</taxon>
        <taxon>Heterobranchia</taxon>
        <taxon>Euthyneura</taxon>
        <taxon>Panpulmonata</taxon>
        <taxon>Sacoglossa</taxon>
        <taxon>Placobranchoidea</taxon>
        <taxon>Plakobranchidae</taxon>
        <taxon>Elysia</taxon>
    </lineage>
</organism>
<protein>
    <submittedName>
        <fullName evidence="2">Reverse transcriptase-like protein</fullName>
    </submittedName>
</protein>
<dbReference type="GO" id="GO:0003964">
    <property type="term" value="F:RNA-directed DNA polymerase activity"/>
    <property type="evidence" value="ECO:0007669"/>
    <property type="project" value="UniProtKB-KW"/>
</dbReference>
<proteinExistence type="predicted"/>
<dbReference type="AlphaFoldDB" id="A0AAV4FE24"/>
<dbReference type="Pfam" id="PF14529">
    <property type="entry name" value="Exo_endo_phos_2"/>
    <property type="match status" value="1"/>
</dbReference>
<keyword evidence="2" id="KW-0695">RNA-directed DNA polymerase</keyword>
<reference evidence="2 3" key="1">
    <citation type="journal article" date="2021" name="Elife">
        <title>Chloroplast acquisition without the gene transfer in kleptoplastic sea slugs, Plakobranchus ocellatus.</title>
        <authorList>
            <person name="Maeda T."/>
            <person name="Takahashi S."/>
            <person name="Yoshida T."/>
            <person name="Shimamura S."/>
            <person name="Takaki Y."/>
            <person name="Nagai Y."/>
            <person name="Toyoda A."/>
            <person name="Suzuki Y."/>
            <person name="Arimoto A."/>
            <person name="Ishii H."/>
            <person name="Satoh N."/>
            <person name="Nishiyama T."/>
            <person name="Hasebe M."/>
            <person name="Maruyama T."/>
            <person name="Minagawa J."/>
            <person name="Obokata J."/>
            <person name="Shigenobu S."/>
        </authorList>
    </citation>
    <scope>NUCLEOTIDE SEQUENCE [LARGE SCALE GENOMIC DNA]</scope>
</reference>
<gene>
    <name evidence="2" type="ORF">ElyMa_000355500</name>
</gene>
<dbReference type="Gene3D" id="3.60.10.10">
    <property type="entry name" value="Endonuclease/exonuclease/phosphatase"/>
    <property type="match status" value="1"/>
</dbReference>
<dbReference type="EMBL" id="BMAT01000703">
    <property type="protein sequence ID" value="GFR71534.1"/>
    <property type="molecule type" value="Genomic_DNA"/>
</dbReference>
<feature type="domain" description="Endonuclease/exonuclease/phosphatase" evidence="1">
    <location>
        <begin position="43"/>
        <end position="138"/>
    </location>
</feature>
<sequence length="190" mass="21250">MTIHLMHMLSTSTWKITSYALPASMSHLLKKATLMIIESKILNQRFSHQEKNCLILGDLNAHSPTWDQWQPRNSIGELIEDFVVDKDLTIINEGSATFISPATGGSSAPDISICGADIAPKITWTVYPATIGSDHHRISMDIKVHGPKGQNKPKKNMAYKKANWDTFQRQIDITLSNPQTNIDPNRTLTK</sequence>
<name>A0AAV4FE24_9GAST</name>
<comment type="caution">
    <text evidence="2">The sequence shown here is derived from an EMBL/GenBank/DDBJ whole genome shotgun (WGS) entry which is preliminary data.</text>
</comment>
<keyword evidence="2" id="KW-0808">Transferase</keyword>
<dbReference type="Proteomes" id="UP000762676">
    <property type="component" value="Unassembled WGS sequence"/>
</dbReference>
<keyword evidence="2" id="KW-0548">Nucleotidyltransferase</keyword>
<dbReference type="InterPro" id="IPR036691">
    <property type="entry name" value="Endo/exonu/phosph_ase_sf"/>
</dbReference>
<evidence type="ECO:0000259" key="1">
    <source>
        <dbReference type="Pfam" id="PF14529"/>
    </source>
</evidence>
<accession>A0AAV4FE24</accession>
<keyword evidence="3" id="KW-1185">Reference proteome</keyword>
<evidence type="ECO:0000313" key="3">
    <source>
        <dbReference type="Proteomes" id="UP000762676"/>
    </source>
</evidence>
<dbReference type="SUPFAM" id="SSF56219">
    <property type="entry name" value="DNase I-like"/>
    <property type="match status" value="1"/>
</dbReference>
<dbReference type="InterPro" id="IPR005135">
    <property type="entry name" value="Endo/exonuclease/phosphatase"/>
</dbReference>
<evidence type="ECO:0000313" key="2">
    <source>
        <dbReference type="EMBL" id="GFR71534.1"/>
    </source>
</evidence>